<evidence type="ECO:0000256" key="2">
    <source>
        <dbReference type="ARBA" id="ARBA00022475"/>
    </source>
</evidence>
<keyword evidence="9" id="KW-1185">Reference proteome</keyword>
<sequence>MNHRDESFLRQFSAQHVLGLLVSLCLALLGLALLRGWQIYGAFRQTEGCGYQCVTLSTLANDLEVLGLVLTCALLGRWSRGCLRWACSLAGQLLIALYAIDILIYTVLKHRLDVADIFKYGGQVRLNESVVMPAIYTLTGLAWLVLLVLSELLFSTLLLSRGRGRKAVLGLCMLLPVLVSAEKLSTPPAHISKNVFESVLAAMLPEGENRAFSPAYQAQLQAAPEPEQQCRPGDGQFRPVILLVVESLSLYQSQAQSGIHDYLPELDRIAAQYAYFDQFYANGFTTDGGLISLLTGHFPLPNINRYQSAQAYMGFEHASQDAFQKLAAAHIQARYFRSADLEFIGTGEWLKTLGFDSVEGPENPFYDGMPRGSFNEPGDAALYRRYLSWLDEQPAHSRFFSVIQTTTTHPPFVIPGQAEGGEEKAFRYADQQIGDFVRALEQRHFFDQGILLITGDHRSMTFTRPQEVAQWGKEAMSRIPAILVGGAGVPKGRIPGRWQQVDFLPSLLAAAGLDSCTSDYQGRFLVDAKPAKYILHAEGVERDRILVRTQDDPVLREIQMAGDDTHWAGPALAGSAGPSLVAEVNRQRAVRPDAPSDLGAGLLRIYGMLP</sequence>
<name>A0ABT5MJI7_9BURK</name>
<evidence type="ECO:0000256" key="3">
    <source>
        <dbReference type="ARBA" id="ARBA00022692"/>
    </source>
</evidence>
<evidence type="ECO:0000313" key="9">
    <source>
        <dbReference type="Proteomes" id="UP001528672"/>
    </source>
</evidence>
<dbReference type="InterPro" id="IPR050448">
    <property type="entry name" value="OpgB/LTA_synthase_biosynth"/>
</dbReference>
<dbReference type="InterPro" id="IPR017850">
    <property type="entry name" value="Alkaline_phosphatase_core_sf"/>
</dbReference>
<evidence type="ECO:0000313" key="8">
    <source>
        <dbReference type="EMBL" id="MDD0816535.1"/>
    </source>
</evidence>
<proteinExistence type="predicted"/>
<dbReference type="Proteomes" id="UP001528672">
    <property type="component" value="Unassembled WGS sequence"/>
</dbReference>
<dbReference type="PANTHER" id="PTHR47371:SF3">
    <property type="entry name" value="PHOSPHOGLYCEROL TRANSFERASE I"/>
    <property type="match status" value="1"/>
</dbReference>
<keyword evidence="2" id="KW-1003">Cell membrane</keyword>
<evidence type="ECO:0000256" key="4">
    <source>
        <dbReference type="ARBA" id="ARBA00022989"/>
    </source>
</evidence>
<feature type="transmembrane region" description="Helical" evidence="6">
    <location>
        <begin position="12"/>
        <end position="34"/>
    </location>
</feature>
<dbReference type="EMBL" id="JAQSIO010000008">
    <property type="protein sequence ID" value="MDD0816535.1"/>
    <property type="molecule type" value="Genomic_DNA"/>
</dbReference>
<feature type="transmembrane region" description="Helical" evidence="6">
    <location>
        <begin position="85"/>
        <end position="108"/>
    </location>
</feature>
<organism evidence="8 9">
    <name type="scientific">Curvibacter microcysteis</name>
    <dbReference type="NCBI Taxonomy" id="3026419"/>
    <lineage>
        <taxon>Bacteria</taxon>
        <taxon>Pseudomonadati</taxon>
        <taxon>Pseudomonadota</taxon>
        <taxon>Betaproteobacteria</taxon>
        <taxon>Burkholderiales</taxon>
        <taxon>Comamonadaceae</taxon>
        <taxon>Curvibacter</taxon>
    </lineage>
</organism>
<comment type="subcellular location">
    <subcellularLocation>
        <location evidence="1">Cell membrane</location>
        <topology evidence="1">Multi-pass membrane protein</topology>
    </subcellularLocation>
</comment>
<accession>A0ABT5MJI7</accession>
<dbReference type="InterPro" id="IPR000917">
    <property type="entry name" value="Sulfatase_N"/>
</dbReference>
<dbReference type="SUPFAM" id="SSF53649">
    <property type="entry name" value="Alkaline phosphatase-like"/>
    <property type="match status" value="1"/>
</dbReference>
<evidence type="ECO:0000259" key="7">
    <source>
        <dbReference type="Pfam" id="PF00884"/>
    </source>
</evidence>
<reference evidence="8 9" key="1">
    <citation type="submission" date="2023-02" db="EMBL/GenBank/DDBJ databases">
        <title>Bacterial whole genome sequence for Curvibacter sp. HBC28.</title>
        <authorList>
            <person name="Le V."/>
            <person name="Ko S.-R."/>
            <person name="Ahn C.-Y."/>
            <person name="Oh H.-M."/>
        </authorList>
    </citation>
    <scope>NUCLEOTIDE SEQUENCE [LARGE SCALE GENOMIC DNA]</scope>
    <source>
        <strain evidence="8 9">HBC28</strain>
    </source>
</reference>
<feature type="domain" description="Sulfatase N-terminal" evidence="7">
    <location>
        <begin position="240"/>
        <end position="512"/>
    </location>
</feature>
<keyword evidence="3 6" id="KW-0812">Transmembrane</keyword>
<evidence type="ECO:0000256" key="1">
    <source>
        <dbReference type="ARBA" id="ARBA00004651"/>
    </source>
</evidence>
<keyword evidence="4 6" id="KW-1133">Transmembrane helix</keyword>
<comment type="caution">
    <text evidence="8">The sequence shown here is derived from an EMBL/GenBank/DDBJ whole genome shotgun (WGS) entry which is preliminary data.</text>
</comment>
<feature type="transmembrane region" description="Helical" evidence="6">
    <location>
        <begin position="134"/>
        <end position="159"/>
    </location>
</feature>
<dbReference type="Pfam" id="PF00884">
    <property type="entry name" value="Sulfatase"/>
    <property type="match status" value="1"/>
</dbReference>
<keyword evidence="5 6" id="KW-0472">Membrane</keyword>
<gene>
    <name evidence="8" type="ORF">PSQ39_17990</name>
</gene>
<dbReference type="PANTHER" id="PTHR47371">
    <property type="entry name" value="LIPOTEICHOIC ACID SYNTHASE"/>
    <property type="match status" value="1"/>
</dbReference>
<evidence type="ECO:0000256" key="5">
    <source>
        <dbReference type="ARBA" id="ARBA00023136"/>
    </source>
</evidence>
<evidence type="ECO:0000256" key="6">
    <source>
        <dbReference type="SAM" id="Phobius"/>
    </source>
</evidence>
<dbReference type="Gene3D" id="3.40.720.10">
    <property type="entry name" value="Alkaline Phosphatase, subunit A"/>
    <property type="match status" value="1"/>
</dbReference>
<protein>
    <submittedName>
        <fullName evidence="8">LTA synthase family protein</fullName>
    </submittedName>
</protein>
<dbReference type="CDD" id="cd16015">
    <property type="entry name" value="LTA_synthase"/>
    <property type="match status" value="1"/>
</dbReference>